<evidence type="ECO:0000256" key="1">
    <source>
        <dbReference type="ARBA" id="ARBA00010646"/>
    </source>
</evidence>
<dbReference type="InterPro" id="IPR018077">
    <property type="entry name" value="Glyco_hydro_fam25_subgr"/>
</dbReference>
<dbReference type="GO" id="GO:0009253">
    <property type="term" value="P:peptidoglycan catabolic process"/>
    <property type="evidence" value="ECO:0007669"/>
    <property type="project" value="InterPro"/>
</dbReference>
<dbReference type="RefSeq" id="WP_189223522.1">
    <property type="nucleotide sequence ID" value="NZ_BMRG01000004.1"/>
</dbReference>
<accession>A0A918EDS2</accession>
<name>A0A918EDS2_9PSEU</name>
<dbReference type="Proteomes" id="UP000639606">
    <property type="component" value="Unassembled WGS sequence"/>
</dbReference>
<sequence>MIYGVDVSAYQPGFDFAAARREGIEFAIIKATEGATWRSPNYHDQLGRARSAGMLVAAYHYMRGSDVGSQLANIRAMVSTDTPVILDIEDGAGTLASIRALVDELRRAGYASPLIYIPRWYWQGRMGSPNLSGLPPLWHSLYPDNVVRRKEQFALGPEYWPSFGGLHTEIAQFTSSLAVANYPNGRIDGNAYRGTREQLAALLEGDILPSAQEIAKAVLDEMEQRRYDTDGDGQPDRSIVNNTIQGMWSAQSAEATSRRVEVKLDAHAGDLTEDETNLLAALRASNEVSTAAAAAQGSDAPAANARRIAEVVYRQLPPQIRDALAELLTDRTSGSTGQAEGS</sequence>
<dbReference type="InterPro" id="IPR017853">
    <property type="entry name" value="GH"/>
</dbReference>
<evidence type="ECO:0008006" key="6">
    <source>
        <dbReference type="Google" id="ProtNLM"/>
    </source>
</evidence>
<comment type="similarity">
    <text evidence="1">Belongs to the glycosyl hydrolase 25 family.</text>
</comment>
<dbReference type="SUPFAM" id="SSF51445">
    <property type="entry name" value="(Trans)glycosidases"/>
    <property type="match status" value="1"/>
</dbReference>
<dbReference type="PANTHER" id="PTHR34135:SF2">
    <property type="entry name" value="LYSOZYME"/>
    <property type="match status" value="1"/>
</dbReference>
<dbReference type="PANTHER" id="PTHR34135">
    <property type="entry name" value="LYSOZYME"/>
    <property type="match status" value="1"/>
</dbReference>
<organism evidence="4 5">
    <name type="scientific">Saccharothrix coeruleofusca</name>
    <dbReference type="NCBI Taxonomy" id="33919"/>
    <lineage>
        <taxon>Bacteria</taxon>
        <taxon>Bacillati</taxon>
        <taxon>Actinomycetota</taxon>
        <taxon>Actinomycetes</taxon>
        <taxon>Pseudonocardiales</taxon>
        <taxon>Pseudonocardiaceae</taxon>
        <taxon>Saccharothrix</taxon>
    </lineage>
</organism>
<dbReference type="CDD" id="cd00599">
    <property type="entry name" value="GH25_muramidase"/>
    <property type="match status" value="1"/>
</dbReference>
<dbReference type="GO" id="GO:0003796">
    <property type="term" value="F:lysozyme activity"/>
    <property type="evidence" value="ECO:0007669"/>
    <property type="project" value="InterPro"/>
</dbReference>
<reference evidence="4" key="2">
    <citation type="submission" date="2020-09" db="EMBL/GenBank/DDBJ databases">
        <authorList>
            <person name="Sun Q."/>
            <person name="Ohkuma M."/>
        </authorList>
    </citation>
    <scope>NUCLEOTIDE SEQUENCE</scope>
    <source>
        <strain evidence="4">JCM 3313</strain>
    </source>
</reference>
<dbReference type="SMART" id="SM00641">
    <property type="entry name" value="Glyco_25"/>
    <property type="match status" value="1"/>
</dbReference>
<evidence type="ECO:0000256" key="3">
    <source>
        <dbReference type="ARBA" id="ARBA00023295"/>
    </source>
</evidence>
<dbReference type="EMBL" id="BMRG01000004">
    <property type="protein sequence ID" value="GGP53073.1"/>
    <property type="molecule type" value="Genomic_DNA"/>
</dbReference>
<evidence type="ECO:0000313" key="5">
    <source>
        <dbReference type="Proteomes" id="UP000639606"/>
    </source>
</evidence>
<keyword evidence="2" id="KW-0378">Hydrolase</keyword>
<dbReference type="Gene3D" id="3.20.20.80">
    <property type="entry name" value="Glycosidases"/>
    <property type="match status" value="1"/>
</dbReference>
<keyword evidence="5" id="KW-1185">Reference proteome</keyword>
<evidence type="ECO:0000313" key="4">
    <source>
        <dbReference type="EMBL" id="GGP53073.1"/>
    </source>
</evidence>
<evidence type="ECO:0000256" key="2">
    <source>
        <dbReference type="ARBA" id="ARBA00022801"/>
    </source>
</evidence>
<dbReference type="GO" id="GO:0016998">
    <property type="term" value="P:cell wall macromolecule catabolic process"/>
    <property type="evidence" value="ECO:0007669"/>
    <property type="project" value="InterPro"/>
</dbReference>
<dbReference type="AlphaFoldDB" id="A0A918EDS2"/>
<comment type="caution">
    <text evidence="4">The sequence shown here is derived from an EMBL/GenBank/DDBJ whole genome shotgun (WGS) entry which is preliminary data.</text>
</comment>
<proteinExistence type="inferred from homology"/>
<dbReference type="Pfam" id="PF01183">
    <property type="entry name" value="Glyco_hydro_25"/>
    <property type="match status" value="1"/>
</dbReference>
<dbReference type="PROSITE" id="PS51904">
    <property type="entry name" value="GLYCOSYL_HYDROL_F25_2"/>
    <property type="match status" value="1"/>
</dbReference>
<dbReference type="GO" id="GO:0016052">
    <property type="term" value="P:carbohydrate catabolic process"/>
    <property type="evidence" value="ECO:0007669"/>
    <property type="project" value="TreeGrafter"/>
</dbReference>
<protein>
    <recommendedName>
        <fullName evidence="6">GH25 family lysozyme M1 (1,4-beta-N-acetylmuramidase)</fullName>
    </recommendedName>
</protein>
<reference evidence="4" key="1">
    <citation type="journal article" date="2014" name="Int. J. Syst. Evol. Microbiol.">
        <title>Complete genome sequence of Corynebacterium casei LMG S-19264T (=DSM 44701T), isolated from a smear-ripened cheese.</title>
        <authorList>
            <consortium name="US DOE Joint Genome Institute (JGI-PGF)"/>
            <person name="Walter F."/>
            <person name="Albersmeier A."/>
            <person name="Kalinowski J."/>
            <person name="Ruckert C."/>
        </authorList>
    </citation>
    <scope>NUCLEOTIDE SEQUENCE</scope>
    <source>
        <strain evidence="4">JCM 3313</strain>
    </source>
</reference>
<dbReference type="InterPro" id="IPR002053">
    <property type="entry name" value="Glyco_hydro_25"/>
</dbReference>
<keyword evidence="3" id="KW-0326">Glycosidase</keyword>
<gene>
    <name evidence="4" type="ORF">GCM10010185_26490</name>
</gene>